<keyword evidence="7 11" id="KW-1133">Transmembrane helix</keyword>
<dbReference type="GO" id="GO:0016020">
    <property type="term" value="C:membrane"/>
    <property type="evidence" value="ECO:0007669"/>
    <property type="project" value="UniProtKB-SubCell"/>
</dbReference>
<feature type="domain" description="ABC transporter" evidence="12">
    <location>
        <begin position="1142"/>
        <end position="1407"/>
    </location>
</feature>
<dbReference type="FunFam" id="3.40.50.300:FF:000630">
    <property type="entry name" value="ATP-binding cassette (ABC) transporter, putative"/>
    <property type="match status" value="1"/>
</dbReference>
<feature type="transmembrane region" description="Helical" evidence="11">
    <location>
        <begin position="156"/>
        <end position="174"/>
    </location>
</feature>
<dbReference type="GO" id="GO:0005524">
    <property type="term" value="F:ATP binding"/>
    <property type="evidence" value="ECO:0007669"/>
    <property type="project" value="UniProtKB-KW"/>
</dbReference>
<dbReference type="CDD" id="cd18579">
    <property type="entry name" value="ABC_6TM_ABCC_D1"/>
    <property type="match status" value="1"/>
</dbReference>
<keyword evidence="4" id="KW-0677">Repeat</keyword>
<dbReference type="CDD" id="cd03250">
    <property type="entry name" value="ABCC_MRP_domain1"/>
    <property type="match status" value="1"/>
</dbReference>
<proteinExistence type="predicted"/>
<keyword evidence="3 11" id="KW-0812">Transmembrane</keyword>
<feature type="transmembrane region" description="Helical" evidence="11">
    <location>
        <begin position="239"/>
        <end position="261"/>
    </location>
</feature>
<protein>
    <submittedName>
        <fullName evidence="14">p-loop containing nucleoside triphosphate hydrolase</fullName>
    </submittedName>
</protein>
<dbReference type="Gene3D" id="1.20.1560.10">
    <property type="entry name" value="ABC transporter type 1, transmembrane domain"/>
    <property type="match status" value="2"/>
</dbReference>
<feature type="compositionally biased region" description="Polar residues" evidence="10">
    <location>
        <begin position="1"/>
        <end position="10"/>
    </location>
</feature>
<dbReference type="Gene3D" id="3.40.50.300">
    <property type="entry name" value="P-loop containing nucleotide triphosphate hydrolases"/>
    <property type="match status" value="2"/>
</dbReference>
<dbReference type="SMART" id="SM00382">
    <property type="entry name" value="AAA"/>
    <property type="match status" value="2"/>
</dbReference>
<dbReference type="GO" id="GO:0140359">
    <property type="term" value="F:ABC-type transporter activity"/>
    <property type="evidence" value="ECO:0007669"/>
    <property type="project" value="InterPro"/>
</dbReference>
<dbReference type="InterPro" id="IPR027417">
    <property type="entry name" value="P-loop_NTPase"/>
</dbReference>
<evidence type="ECO:0000259" key="12">
    <source>
        <dbReference type="PROSITE" id="PS50893"/>
    </source>
</evidence>
<evidence type="ECO:0000256" key="1">
    <source>
        <dbReference type="ARBA" id="ARBA00004141"/>
    </source>
</evidence>
<dbReference type="InterPro" id="IPR036640">
    <property type="entry name" value="ABC1_TM_sf"/>
</dbReference>
<feature type="transmembrane region" description="Helical" evidence="11">
    <location>
        <begin position="113"/>
        <end position="136"/>
    </location>
</feature>
<feature type="transmembrane region" description="Helical" evidence="11">
    <location>
        <begin position="961"/>
        <end position="981"/>
    </location>
</feature>
<evidence type="ECO:0000256" key="7">
    <source>
        <dbReference type="ARBA" id="ARBA00022989"/>
    </source>
</evidence>
<dbReference type="InParanoid" id="A0A0V0QP46"/>
<feature type="transmembrane region" description="Helical" evidence="11">
    <location>
        <begin position="932"/>
        <end position="955"/>
    </location>
</feature>
<keyword evidence="5" id="KW-0547">Nucleotide-binding</keyword>
<comment type="subcellular location">
    <subcellularLocation>
        <location evidence="1">Membrane</location>
        <topology evidence="1">Multi-pass membrane protein</topology>
    </subcellularLocation>
</comment>
<feature type="transmembrane region" description="Helical" evidence="11">
    <location>
        <begin position="1048"/>
        <end position="1068"/>
    </location>
</feature>
<dbReference type="Pfam" id="PF00005">
    <property type="entry name" value="ABC_tran"/>
    <property type="match status" value="2"/>
</dbReference>
<evidence type="ECO:0000313" key="15">
    <source>
        <dbReference type="Proteomes" id="UP000054937"/>
    </source>
</evidence>
<feature type="coiled-coil region" evidence="9">
    <location>
        <begin position="446"/>
        <end position="502"/>
    </location>
</feature>
<dbReference type="EMBL" id="LDAU01000122">
    <property type="protein sequence ID" value="KRX04011.1"/>
    <property type="molecule type" value="Genomic_DNA"/>
</dbReference>
<dbReference type="SUPFAM" id="SSF90123">
    <property type="entry name" value="ABC transporter transmembrane region"/>
    <property type="match status" value="2"/>
</dbReference>
<dbReference type="Pfam" id="PF00664">
    <property type="entry name" value="ABC_membrane"/>
    <property type="match status" value="2"/>
</dbReference>
<evidence type="ECO:0000256" key="10">
    <source>
        <dbReference type="SAM" id="MobiDB-lite"/>
    </source>
</evidence>
<dbReference type="InterPro" id="IPR003439">
    <property type="entry name" value="ABC_transporter-like_ATP-bd"/>
</dbReference>
<keyword evidence="8 11" id="KW-0472">Membrane</keyword>
<dbReference type="InterPro" id="IPR044746">
    <property type="entry name" value="ABCC_6TM_D1"/>
</dbReference>
<organism evidence="14 15">
    <name type="scientific">Pseudocohnilembus persalinus</name>
    <name type="common">Ciliate</name>
    <dbReference type="NCBI Taxonomy" id="266149"/>
    <lineage>
        <taxon>Eukaryota</taxon>
        <taxon>Sar</taxon>
        <taxon>Alveolata</taxon>
        <taxon>Ciliophora</taxon>
        <taxon>Intramacronucleata</taxon>
        <taxon>Oligohymenophorea</taxon>
        <taxon>Scuticociliatia</taxon>
        <taxon>Philasterida</taxon>
        <taxon>Pseudocohnilembidae</taxon>
        <taxon>Pseudocohnilembus</taxon>
    </lineage>
</organism>
<dbReference type="SUPFAM" id="SSF52540">
    <property type="entry name" value="P-loop containing nucleoside triphosphate hydrolases"/>
    <property type="match status" value="2"/>
</dbReference>
<reference evidence="14 15" key="1">
    <citation type="journal article" date="2015" name="Sci. Rep.">
        <title>Genome of the facultative scuticociliatosis pathogen Pseudocohnilembus persalinus provides insight into its virulence through horizontal gene transfer.</title>
        <authorList>
            <person name="Xiong J."/>
            <person name="Wang G."/>
            <person name="Cheng J."/>
            <person name="Tian M."/>
            <person name="Pan X."/>
            <person name="Warren A."/>
            <person name="Jiang C."/>
            <person name="Yuan D."/>
            <person name="Miao W."/>
        </authorList>
    </citation>
    <scope>NUCLEOTIDE SEQUENCE [LARGE SCALE GENOMIC DNA]</scope>
    <source>
        <strain evidence="14">36N120E</strain>
    </source>
</reference>
<keyword evidence="2" id="KW-0813">Transport</keyword>
<dbReference type="InterPro" id="IPR011527">
    <property type="entry name" value="ABC1_TM_dom"/>
</dbReference>
<feature type="region of interest" description="Disordered" evidence="10">
    <location>
        <begin position="715"/>
        <end position="763"/>
    </location>
</feature>
<keyword evidence="9" id="KW-0175">Coiled coil</keyword>
<keyword evidence="15" id="KW-1185">Reference proteome</keyword>
<evidence type="ECO:0000259" key="13">
    <source>
        <dbReference type="PROSITE" id="PS50929"/>
    </source>
</evidence>
<dbReference type="Proteomes" id="UP000054937">
    <property type="component" value="Unassembled WGS sequence"/>
</dbReference>
<dbReference type="PROSITE" id="PS50893">
    <property type="entry name" value="ABC_TRANSPORTER_2"/>
    <property type="match status" value="2"/>
</dbReference>
<feature type="region of interest" description="Disordered" evidence="10">
    <location>
        <begin position="1"/>
        <end position="37"/>
    </location>
</feature>
<dbReference type="GO" id="GO:0016887">
    <property type="term" value="F:ATP hydrolysis activity"/>
    <property type="evidence" value="ECO:0007669"/>
    <property type="project" value="InterPro"/>
</dbReference>
<feature type="domain" description="ABC transmembrane type-1" evidence="13">
    <location>
        <begin position="824"/>
        <end position="1106"/>
    </location>
</feature>
<accession>A0A0V0QP46</accession>
<dbReference type="InterPro" id="IPR050173">
    <property type="entry name" value="ABC_transporter_C-like"/>
</dbReference>
<feature type="domain" description="ABC transmembrane type-1" evidence="13">
    <location>
        <begin position="116"/>
        <end position="384"/>
    </location>
</feature>
<evidence type="ECO:0000256" key="2">
    <source>
        <dbReference type="ARBA" id="ARBA00022448"/>
    </source>
</evidence>
<evidence type="ECO:0000256" key="6">
    <source>
        <dbReference type="ARBA" id="ARBA00022840"/>
    </source>
</evidence>
<feature type="transmembrane region" description="Helical" evidence="11">
    <location>
        <begin position="860"/>
        <end position="883"/>
    </location>
</feature>
<evidence type="ECO:0000256" key="3">
    <source>
        <dbReference type="ARBA" id="ARBA00022692"/>
    </source>
</evidence>
<evidence type="ECO:0000313" key="14">
    <source>
        <dbReference type="EMBL" id="KRX04011.1"/>
    </source>
</evidence>
<dbReference type="FunFam" id="3.40.50.300:FF:000997">
    <property type="entry name" value="Multidrug resistance-associated protein 1"/>
    <property type="match status" value="1"/>
</dbReference>
<evidence type="ECO:0000256" key="5">
    <source>
        <dbReference type="ARBA" id="ARBA00022741"/>
    </source>
</evidence>
<feature type="compositionally biased region" description="Low complexity" evidence="10">
    <location>
        <begin position="743"/>
        <end position="759"/>
    </location>
</feature>
<dbReference type="InterPro" id="IPR003593">
    <property type="entry name" value="AAA+_ATPase"/>
</dbReference>
<feature type="compositionally biased region" description="Basic and acidic residues" evidence="10">
    <location>
        <begin position="25"/>
        <end position="37"/>
    </location>
</feature>
<keyword evidence="6" id="KW-0067">ATP-binding</keyword>
<dbReference type="FunFam" id="1.20.1560.10:FF:000013">
    <property type="entry name" value="ABC transporter C family member 2"/>
    <property type="match status" value="1"/>
</dbReference>
<feature type="transmembrane region" description="Helical" evidence="11">
    <location>
        <begin position="1080"/>
        <end position="1102"/>
    </location>
</feature>
<dbReference type="FunCoup" id="A0A0V0QP46">
    <property type="interactions" value="2"/>
</dbReference>
<dbReference type="PROSITE" id="PS00211">
    <property type="entry name" value="ABC_TRANSPORTER_1"/>
    <property type="match status" value="2"/>
</dbReference>
<evidence type="ECO:0000256" key="8">
    <source>
        <dbReference type="ARBA" id="ARBA00023136"/>
    </source>
</evidence>
<gene>
    <name evidence="14" type="ORF">PPERSA_12458</name>
</gene>
<feature type="transmembrane region" description="Helical" evidence="11">
    <location>
        <begin position="213"/>
        <end position="233"/>
    </location>
</feature>
<name>A0A0V0QP46_PSEPJ</name>
<dbReference type="PROSITE" id="PS50929">
    <property type="entry name" value="ABC_TM1F"/>
    <property type="match status" value="2"/>
</dbReference>
<evidence type="ECO:0000256" key="4">
    <source>
        <dbReference type="ARBA" id="ARBA00022737"/>
    </source>
</evidence>
<dbReference type="PANTHER" id="PTHR24223">
    <property type="entry name" value="ATP-BINDING CASSETTE SUB-FAMILY C"/>
    <property type="match status" value="1"/>
</dbReference>
<sequence length="1430" mass="163592">MVSKNEQNFKQVPKKKPENQAVEMESLKEKKKFDPSPEKHANWLSKLTFAWTNKVINRGVEKNINFQATDYFEIEDWQKTKNQTDILEESRKKQPQSNLLSAIIKSLAKQMTIYSILGIIANCLQFAGPIFLSAIVNLVQDVEIDKDEFWRKGWTYVLILFFCYFLKAFFLTHYNHGSSKMTYAIIQQILSMLFQQINKISLQQRKYIEQGKITNLVVINLVELVMFFYWFFLALSSPFLIIGASIYLIVELSWIGIIGPVQDQQSDLRKKAFSSIDKRSKNLNEFLTGVKAIKYYAWEKYVIKTLEEIRKNELSVLQDISLNIGKNSVISQITPTLISVIIFGIHIWTGGEMTPGLTFTVYSLLNLMQTPFAQIVSGWQQLTNALVAIDRIQYFLKGETFNQDFQSEDLLKKESNVAIKVKNAKFTWSSNYVEEHHYFDPDVLKIKLIEEENKRKKEAQQNAKAKGKKKAGPVKKVTRKCLEELRDKSDRENVQLEIEDLEVKKGEFIGIFGKFSSGKSSLINAIIGEMKKIQGDIQFDGEFSLITQEAWLRSTTLRENITFGSEYQPEKYKKILKICELEADLDQLPGKDMTEIGERGINLSGGQKQRIQIARALYADKQIIIADDVLSALDSYVGQNIFKNVFQQLQGQKTIIFVTHALHYITKFDKILVLNKGKIAQFGKYEDIKNTEAVQDLVQELKKAENDDIIEEQKIEENQNQNQNKNAEISQESELKKSKKSQLDSIQQKAKSGEQQISPKIEKKISEELKETKTELIENESEKKKDDENKKKGAMVKVEKKKGGGIPLKIYCQFIKEGGLCLILVGILFYIVGQFGKMATDYWLSLWTQKDYNSFDLKDNYYLLIFFILAIVTSIIFLIRLLIFIKFTVQSSSHIFIDLVKKIFQAPMSFFDTTPIGRISSRLSQDINNIDYGISVNMSACLTGVFGVISAIIMISIVFPYITILMVVLIIIYVLLTKRYLIAAREMKKLTNSGIGPIIGSYSEINNGMIIIRAFKKNEYLANEFYDNTDNWIRSILNETWCLRWSNLITDILSSLIILGSGIFGLLLRDSSGPEHAGMIGLSITYSLQISLMLPMTAQLVANFELSMDSVYRVLDYINNLEQERSFDFPKKPQNWPKNGHVSIKDIRYRYRDDLPLVIKGISFDIQKCEKVGVIGRTGSGKSTLTLGLLRILELAEYQKQDKNQFEKGEIIIDNKNIEQIGLTDLRNSIAMIPQDPILFTGTVKSNIDPFNQCENKDVLKALVQVSLEPVLQEKLKVVMEAQKKANQGQKVEKIESVLDLPVEQGGANFSQGEKQLLSLARVLVRNPQVLVMDEATASIDEKTDLIIQKMIKEEFQNTTVLTIAHRLNTVMNYDKILVLDNGEIQAFDTPINMMQDTESYLYHQVSANGQEYMQKMTQMAKNNLNSKQK</sequence>
<dbReference type="InterPro" id="IPR044726">
    <property type="entry name" value="ABCC_6TM_D2"/>
</dbReference>
<evidence type="ECO:0000256" key="9">
    <source>
        <dbReference type="SAM" id="Coils"/>
    </source>
</evidence>
<feature type="domain" description="ABC transporter" evidence="12">
    <location>
        <begin position="480"/>
        <end position="701"/>
    </location>
</feature>
<feature type="compositionally biased region" description="Low complexity" evidence="10">
    <location>
        <begin position="718"/>
        <end position="732"/>
    </location>
</feature>
<dbReference type="OrthoDB" id="6500128at2759"/>
<keyword evidence="14" id="KW-0378">Hydrolase</keyword>
<dbReference type="InterPro" id="IPR017871">
    <property type="entry name" value="ABC_transporter-like_CS"/>
</dbReference>
<dbReference type="CDD" id="cd18580">
    <property type="entry name" value="ABC_6TM_ABCC_D2"/>
    <property type="match status" value="1"/>
</dbReference>
<evidence type="ECO:0000256" key="11">
    <source>
        <dbReference type="SAM" id="Phobius"/>
    </source>
</evidence>
<feature type="transmembrane region" description="Helical" evidence="11">
    <location>
        <begin position="819"/>
        <end position="840"/>
    </location>
</feature>
<comment type="caution">
    <text evidence="14">The sequence shown here is derived from an EMBL/GenBank/DDBJ whole genome shotgun (WGS) entry which is preliminary data.</text>
</comment>
<dbReference type="CDD" id="cd03244">
    <property type="entry name" value="ABCC_MRP_domain2"/>
    <property type="match status" value="1"/>
</dbReference>